<dbReference type="KEGG" id="enn:FRE64_10700"/>
<name>A0A5B8NM58_9CHRO</name>
<reference evidence="1" key="1">
    <citation type="submission" date="2019-08" db="EMBL/GenBank/DDBJ databases">
        <title>Carotenoids and Carotenoid Binding Proteins in the Halophilic Cyanobacterium Euhalothece sp. ZM00.</title>
        <authorList>
            <person name="Cho S.M."/>
            <person name="Song J.Y."/>
            <person name="Park Y.-I."/>
        </authorList>
    </citation>
    <scope>NUCLEOTIDE SEQUENCE [LARGE SCALE GENOMIC DNA]</scope>
    <source>
        <strain evidence="1">Z-M001</strain>
    </source>
</reference>
<sequence length="319" mass="34844">MKSLQNQVVLVTGATRGIGKGIAIGLGEAGATVYITGRTLGNEETPSQTGTLLETKTAVEEAGGICIPVQVDHSDDEQIKQLFTQIEQEQNGQLDLLVNNVFAGVQPLAQASGTPFWQHDPSLWDAVNQVGLRSHYVSSIFAARLMSKRKQGLICTISSWGGMSYIFGAAYGVGKAGCDRLAADMAVELKSENITSVSLWPGIVGTEQISQLIQESNSENPTLRDRYNWESPLFVGRVIAAFVAQPNPLKLTGKVQIVAELAKRYKVVDQEGKRPASLRSLKFILPSALPFLRQYAWLIPDLKVPWFLLLWKVLPSPKI</sequence>
<dbReference type="SUPFAM" id="SSF51735">
    <property type="entry name" value="NAD(P)-binding Rossmann-fold domains"/>
    <property type="match status" value="1"/>
</dbReference>
<dbReference type="Gene3D" id="3.40.50.720">
    <property type="entry name" value="NAD(P)-binding Rossmann-like Domain"/>
    <property type="match status" value="1"/>
</dbReference>
<dbReference type="Pfam" id="PF00106">
    <property type="entry name" value="adh_short"/>
    <property type="match status" value="1"/>
</dbReference>
<dbReference type="InterPro" id="IPR002347">
    <property type="entry name" value="SDR_fam"/>
</dbReference>
<dbReference type="Proteomes" id="UP000318453">
    <property type="component" value="Chromosome"/>
</dbReference>
<organism evidence="1 2">
    <name type="scientific">Euhalothece natronophila Z-M001</name>
    <dbReference type="NCBI Taxonomy" id="522448"/>
    <lineage>
        <taxon>Bacteria</taxon>
        <taxon>Bacillati</taxon>
        <taxon>Cyanobacteriota</taxon>
        <taxon>Cyanophyceae</taxon>
        <taxon>Oscillatoriophycideae</taxon>
        <taxon>Chroococcales</taxon>
        <taxon>Halothecacae</taxon>
        <taxon>Halothece cluster</taxon>
        <taxon>Euhalothece</taxon>
    </lineage>
</organism>
<accession>A0A5B8NM58</accession>
<protein>
    <submittedName>
        <fullName evidence="1">SDR family NAD(P)-dependent oxidoreductase</fullName>
    </submittedName>
</protein>
<dbReference type="AlphaFoldDB" id="A0A5B8NM58"/>
<dbReference type="OrthoDB" id="63584at2"/>
<dbReference type="PANTHER" id="PTHR44147:SF2">
    <property type="entry name" value="DEHYDROGENASE_REDUCTASE SDR FAMILY MEMBER 1"/>
    <property type="match status" value="1"/>
</dbReference>
<evidence type="ECO:0000313" key="1">
    <source>
        <dbReference type="EMBL" id="QDZ40382.1"/>
    </source>
</evidence>
<gene>
    <name evidence="1" type="ORF">FRE64_10700</name>
</gene>
<proteinExistence type="predicted"/>
<dbReference type="EMBL" id="CP042326">
    <property type="protein sequence ID" value="QDZ40382.1"/>
    <property type="molecule type" value="Genomic_DNA"/>
</dbReference>
<dbReference type="PRINTS" id="PR00081">
    <property type="entry name" value="GDHRDH"/>
</dbReference>
<dbReference type="PANTHER" id="PTHR44147">
    <property type="entry name" value="DEHYDROGENASE/REDUCTASE SDR FAMILY MEMBER 1"/>
    <property type="match status" value="1"/>
</dbReference>
<keyword evidence="2" id="KW-1185">Reference proteome</keyword>
<evidence type="ECO:0000313" key="2">
    <source>
        <dbReference type="Proteomes" id="UP000318453"/>
    </source>
</evidence>
<dbReference type="RefSeq" id="WP_146296082.1">
    <property type="nucleotide sequence ID" value="NZ_CP042326.1"/>
</dbReference>
<dbReference type="InterPro" id="IPR036291">
    <property type="entry name" value="NAD(P)-bd_dom_sf"/>
</dbReference>